<dbReference type="EMBL" id="CP014242">
    <property type="protein sequence ID" value="AMD19398.1"/>
    <property type="molecule type" value="Genomic_DNA"/>
</dbReference>
<accession>A0A109UXL0</accession>
<protein>
    <submittedName>
        <fullName evidence="1">HBR497Cp</fullName>
    </submittedName>
</protein>
<gene>
    <name evidence="1" type="ORF">AW171_hschr21227</name>
</gene>
<sequence length="78" mass="8800">MTGVTKICPNCKETLQKCLIQQNYGIVICPNEECMYPFNEAEAIDQIVQVNDKEILQAAKMRLRNDNTLYGNDGSKTS</sequence>
<dbReference type="Proteomes" id="UP000243052">
    <property type="component" value="Chromosome ii"/>
</dbReference>
<evidence type="ECO:0000313" key="2">
    <source>
        <dbReference type="Proteomes" id="UP000243052"/>
    </source>
</evidence>
<keyword evidence="2" id="KW-1185">Reference proteome</keyword>
<dbReference type="RefSeq" id="XP_017986394.1">
    <property type="nucleotide sequence ID" value="XM_018130905.1"/>
</dbReference>
<proteinExistence type="predicted"/>
<name>A0A109UXL0_9SACH</name>
<organism evidence="1 2">
    <name type="scientific">Eremothecium sinecaudum</name>
    <dbReference type="NCBI Taxonomy" id="45286"/>
    <lineage>
        <taxon>Eukaryota</taxon>
        <taxon>Fungi</taxon>
        <taxon>Dikarya</taxon>
        <taxon>Ascomycota</taxon>
        <taxon>Saccharomycotina</taxon>
        <taxon>Saccharomycetes</taxon>
        <taxon>Saccharomycetales</taxon>
        <taxon>Saccharomycetaceae</taxon>
        <taxon>Eremothecium</taxon>
    </lineage>
</organism>
<reference evidence="1 2" key="1">
    <citation type="submission" date="2016-01" db="EMBL/GenBank/DDBJ databases">
        <title>Genome sequence of the yeast Holleya sinecauda.</title>
        <authorList>
            <person name="Dietrich F.S."/>
        </authorList>
    </citation>
    <scope>NUCLEOTIDE SEQUENCE [LARGE SCALE GENOMIC DNA]</scope>
    <source>
        <strain evidence="1 2">ATCC 58844</strain>
    </source>
</reference>
<dbReference type="AlphaFoldDB" id="A0A109UXL0"/>
<dbReference type="GeneID" id="28721692"/>
<evidence type="ECO:0000313" key="1">
    <source>
        <dbReference type="EMBL" id="AMD19398.1"/>
    </source>
</evidence>
<dbReference type="OrthoDB" id="4039633at2759"/>